<keyword evidence="5" id="KW-0378">Hydrolase</keyword>
<dbReference type="SUPFAM" id="SSF51658">
    <property type="entry name" value="Xylose isomerase-like"/>
    <property type="match status" value="1"/>
</dbReference>
<evidence type="ECO:0000256" key="4">
    <source>
        <dbReference type="ARBA" id="ARBA00022769"/>
    </source>
</evidence>
<organism evidence="7">
    <name type="scientific">candidate division WOR-3 bacterium</name>
    <dbReference type="NCBI Taxonomy" id="2052148"/>
    <lineage>
        <taxon>Bacteria</taxon>
        <taxon>Bacteria division WOR-3</taxon>
    </lineage>
</organism>
<dbReference type="GO" id="GO:0006289">
    <property type="term" value="P:nucleotide-excision repair"/>
    <property type="evidence" value="ECO:0007669"/>
    <property type="project" value="InterPro"/>
</dbReference>
<dbReference type="NCBIfam" id="TIGR00629">
    <property type="entry name" value="uvde"/>
    <property type="match status" value="1"/>
</dbReference>
<keyword evidence="4" id="KW-0228">DNA excision</keyword>
<dbReference type="GO" id="GO:0016787">
    <property type="term" value="F:hydrolase activity"/>
    <property type="evidence" value="ECO:0007669"/>
    <property type="project" value="UniProtKB-KW"/>
</dbReference>
<evidence type="ECO:0000256" key="6">
    <source>
        <dbReference type="ARBA" id="ARBA00023204"/>
    </source>
</evidence>
<evidence type="ECO:0000256" key="3">
    <source>
        <dbReference type="ARBA" id="ARBA00022763"/>
    </source>
</evidence>
<sequence>MRIGYPCINRTLKCRPDKTFRLSSFSKSLFIEKVENNLKCLLEILDFNFKNQIYFFRISSDTIPFASHPVNRIKWELIFKDILTEIGKKIKEYNIRVGMHPDQFVVLNSPDNEIVKRSIKELLYHLKLLESLDTKRDAKIQIHIGGAYGDKKSAIERFIKNYNKLPSSLKERLVIENDERLYTLKDCLYLSERLGIPIVADYFHYRLNNCGERFGEILRDVIKTWRPEDGPPIIDYSSQKGLTKLGRHTQRINLKNFAIFLEEIIKIDSDFDIMLEIKDKEVSAIIAINFLKRKGLWKDPVSI</sequence>
<dbReference type="GO" id="GO:0009411">
    <property type="term" value="P:response to UV"/>
    <property type="evidence" value="ECO:0007669"/>
    <property type="project" value="InterPro"/>
</dbReference>
<dbReference type="AlphaFoldDB" id="A0A7V4FDU6"/>
<proteinExistence type="predicted"/>
<evidence type="ECO:0000256" key="1">
    <source>
        <dbReference type="ARBA" id="ARBA00022722"/>
    </source>
</evidence>
<dbReference type="InterPro" id="IPR036237">
    <property type="entry name" value="Xyl_isomerase-like_sf"/>
</dbReference>
<gene>
    <name evidence="7" type="primary">uvsE</name>
    <name evidence="7" type="ORF">ENU28_04325</name>
</gene>
<evidence type="ECO:0000256" key="5">
    <source>
        <dbReference type="ARBA" id="ARBA00022801"/>
    </source>
</evidence>
<dbReference type="Pfam" id="PF03851">
    <property type="entry name" value="UvdE"/>
    <property type="match status" value="1"/>
</dbReference>
<name>A0A7V4FDU6_UNCW3</name>
<keyword evidence="2 7" id="KW-0255">Endonuclease</keyword>
<dbReference type="GO" id="GO:0004519">
    <property type="term" value="F:endonuclease activity"/>
    <property type="evidence" value="ECO:0007669"/>
    <property type="project" value="UniProtKB-KW"/>
</dbReference>
<protein>
    <submittedName>
        <fullName evidence="7">UV DNA damage repair endonuclease UvsE</fullName>
    </submittedName>
</protein>
<dbReference type="PANTHER" id="PTHR31290">
    <property type="entry name" value="UV-DAMAGE ENDONUCLEASE"/>
    <property type="match status" value="1"/>
</dbReference>
<reference evidence="7" key="1">
    <citation type="journal article" date="2020" name="mSystems">
        <title>Genome- and Community-Level Interaction Insights into Carbon Utilization and Element Cycling Functions of Hydrothermarchaeota in Hydrothermal Sediment.</title>
        <authorList>
            <person name="Zhou Z."/>
            <person name="Liu Y."/>
            <person name="Xu W."/>
            <person name="Pan J."/>
            <person name="Luo Z.H."/>
            <person name="Li M."/>
        </authorList>
    </citation>
    <scope>NUCLEOTIDE SEQUENCE [LARGE SCALE GENOMIC DNA]</scope>
    <source>
        <strain evidence="7">SpSt-655</strain>
    </source>
</reference>
<accession>A0A7V4FDU6</accession>
<dbReference type="EMBL" id="DTBX01000151">
    <property type="protein sequence ID" value="HGQ55671.1"/>
    <property type="molecule type" value="Genomic_DNA"/>
</dbReference>
<dbReference type="Gene3D" id="3.20.20.150">
    <property type="entry name" value="Divalent-metal-dependent TIM barrel enzymes"/>
    <property type="match status" value="1"/>
</dbReference>
<evidence type="ECO:0000256" key="2">
    <source>
        <dbReference type="ARBA" id="ARBA00022759"/>
    </source>
</evidence>
<dbReference type="PANTHER" id="PTHR31290:SF5">
    <property type="entry name" value="UV-DAMAGE ENDONUCLEASE"/>
    <property type="match status" value="1"/>
</dbReference>
<comment type="caution">
    <text evidence="7">The sequence shown here is derived from an EMBL/GenBank/DDBJ whole genome shotgun (WGS) entry which is preliminary data.</text>
</comment>
<evidence type="ECO:0000313" key="7">
    <source>
        <dbReference type="EMBL" id="HGQ55671.1"/>
    </source>
</evidence>
<dbReference type="InterPro" id="IPR004601">
    <property type="entry name" value="UvdE"/>
</dbReference>
<keyword evidence="6" id="KW-0234">DNA repair</keyword>
<keyword evidence="3" id="KW-0227">DNA damage</keyword>
<keyword evidence="1" id="KW-0540">Nuclease</keyword>